<dbReference type="Pfam" id="PF04203">
    <property type="entry name" value="Sortase"/>
    <property type="match status" value="1"/>
</dbReference>
<reference evidence="4" key="1">
    <citation type="submission" date="2016-02" db="EMBL/GenBank/DDBJ databases">
        <authorList>
            <person name="Wibberg D."/>
        </authorList>
    </citation>
    <scope>NUCLEOTIDE SEQUENCE [LARGE SCALE GENOMIC DNA]</scope>
</reference>
<dbReference type="InterPro" id="IPR005754">
    <property type="entry name" value="Sortase"/>
</dbReference>
<protein>
    <submittedName>
        <fullName evidence="3">Peptidase C60 sortase A and B</fullName>
    </submittedName>
</protein>
<dbReference type="Proteomes" id="UP000199013">
    <property type="component" value="Unassembled WGS sequence"/>
</dbReference>
<evidence type="ECO:0000313" key="4">
    <source>
        <dbReference type="Proteomes" id="UP000199013"/>
    </source>
</evidence>
<sequence length="227" mass="24109">MATRKPGVFRPSRWLVLAGILLIGLSGQKLVSSEYGKLVGVPEVTATTGTDAGSAPSVAAPRGSAATARHQNSQPTFLRIPALGTSAPVGPVGLNADGTLEVPTSWTDVGWYKYGPRPGDVGASVLVGHYDSTTGPAVFYRIEKLKKSDAIEVNLADGTVVRFTVDRIQEVLKDAFPADQVYGRADRPELRLITCGGAFDKKTHHYLKNVIVYAHAVADRVTSTPTP</sequence>
<keyword evidence="1" id="KW-0378">Hydrolase</keyword>
<dbReference type="InterPro" id="IPR042001">
    <property type="entry name" value="Sortase_F"/>
</dbReference>
<evidence type="ECO:0000313" key="3">
    <source>
        <dbReference type="EMBL" id="SBW22468.1"/>
    </source>
</evidence>
<proteinExistence type="predicted"/>
<accession>A0A1C3NY64</accession>
<dbReference type="SUPFAM" id="SSF63817">
    <property type="entry name" value="Sortase"/>
    <property type="match status" value="1"/>
</dbReference>
<dbReference type="InterPro" id="IPR023365">
    <property type="entry name" value="Sortase_dom-sf"/>
</dbReference>
<keyword evidence="4" id="KW-1185">Reference proteome</keyword>
<evidence type="ECO:0000256" key="2">
    <source>
        <dbReference type="SAM" id="MobiDB-lite"/>
    </source>
</evidence>
<gene>
    <name evidence="3" type="ORF">FDG2_2683</name>
</gene>
<dbReference type="Gene3D" id="2.40.260.10">
    <property type="entry name" value="Sortase"/>
    <property type="match status" value="1"/>
</dbReference>
<dbReference type="NCBIfam" id="NF033748">
    <property type="entry name" value="class_F_sortase"/>
    <property type="match status" value="1"/>
</dbReference>
<dbReference type="EMBL" id="FLUV01001136">
    <property type="protein sequence ID" value="SBW22468.1"/>
    <property type="molecule type" value="Genomic_DNA"/>
</dbReference>
<organism evidence="3 4">
    <name type="scientific">Candidatus Protofrankia californiensis</name>
    <dbReference type="NCBI Taxonomy" id="1839754"/>
    <lineage>
        <taxon>Bacteria</taxon>
        <taxon>Bacillati</taxon>
        <taxon>Actinomycetota</taxon>
        <taxon>Actinomycetes</taxon>
        <taxon>Frankiales</taxon>
        <taxon>Frankiaceae</taxon>
        <taxon>Protofrankia</taxon>
    </lineage>
</organism>
<dbReference type="GO" id="GO:0016787">
    <property type="term" value="F:hydrolase activity"/>
    <property type="evidence" value="ECO:0007669"/>
    <property type="project" value="UniProtKB-KW"/>
</dbReference>
<dbReference type="AlphaFoldDB" id="A0A1C3NY64"/>
<name>A0A1C3NY64_9ACTN</name>
<dbReference type="CDD" id="cd05829">
    <property type="entry name" value="Sortase_F"/>
    <property type="match status" value="1"/>
</dbReference>
<evidence type="ECO:0000256" key="1">
    <source>
        <dbReference type="ARBA" id="ARBA00022801"/>
    </source>
</evidence>
<feature type="region of interest" description="Disordered" evidence="2">
    <location>
        <begin position="46"/>
        <end position="68"/>
    </location>
</feature>